<protein>
    <submittedName>
        <fullName evidence="2">Uncharacterized protein</fullName>
    </submittedName>
</protein>
<dbReference type="Proteomes" id="UP001221898">
    <property type="component" value="Unassembled WGS sequence"/>
</dbReference>
<sequence>MSEKSNSHVHCRPSANPACCGGTGFMKDAAVNAGHTDGRAGDPAGRKPVSTFQVEEPPPSTHRPNRLAKTSDRSAQLTLKALDAKGLIALSNLTLMLETARVYP</sequence>
<evidence type="ECO:0000313" key="3">
    <source>
        <dbReference type="Proteomes" id="UP001221898"/>
    </source>
</evidence>
<dbReference type="EMBL" id="JAINUG010000044">
    <property type="protein sequence ID" value="KAJ8406339.1"/>
    <property type="molecule type" value="Genomic_DNA"/>
</dbReference>
<feature type="region of interest" description="Disordered" evidence="1">
    <location>
        <begin position="31"/>
        <end position="72"/>
    </location>
</feature>
<dbReference type="AlphaFoldDB" id="A0AAD7SPG3"/>
<name>A0AAD7SPG3_9TELE</name>
<gene>
    <name evidence="2" type="ORF">AAFF_G00305700</name>
</gene>
<organism evidence="2 3">
    <name type="scientific">Aldrovandia affinis</name>
    <dbReference type="NCBI Taxonomy" id="143900"/>
    <lineage>
        <taxon>Eukaryota</taxon>
        <taxon>Metazoa</taxon>
        <taxon>Chordata</taxon>
        <taxon>Craniata</taxon>
        <taxon>Vertebrata</taxon>
        <taxon>Euteleostomi</taxon>
        <taxon>Actinopterygii</taxon>
        <taxon>Neopterygii</taxon>
        <taxon>Teleostei</taxon>
        <taxon>Notacanthiformes</taxon>
        <taxon>Halosauridae</taxon>
        <taxon>Aldrovandia</taxon>
    </lineage>
</organism>
<comment type="caution">
    <text evidence="2">The sequence shown here is derived from an EMBL/GenBank/DDBJ whole genome shotgun (WGS) entry which is preliminary data.</text>
</comment>
<reference evidence="2" key="1">
    <citation type="journal article" date="2023" name="Science">
        <title>Genome structures resolve the early diversification of teleost fishes.</title>
        <authorList>
            <person name="Parey E."/>
            <person name="Louis A."/>
            <person name="Montfort J."/>
            <person name="Bouchez O."/>
            <person name="Roques C."/>
            <person name="Iampietro C."/>
            <person name="Lluch J."/>
            <person name="Castinel A."/>
            <person name="Donnadieu C."/>
            <person name="Desvignes T."/>
            <person name="Floi Bucao C."/>
            <person name="Jouanno E."/>
            <person name="Wen M."/>
            <person name="Mejri S."/>
            <person name="Dirks R."/>
            <person name="Jansen H."/>
            <person name="Henkel C."/>
            <person name="Chen W.J."/>
            <person name="Zahm M."/>
            <person name="Cabau C."/>
            <person name="Klopp C."/>
            <person name="Thompson A.W."/>
            <person name="Robinson-Rechavi M."/>
            <person name="Braasch I."/>
            <person name="Lecointre G."/>
            <person name="Bobe J."/>
            <person name="Postlethwait J.H."/>
            <person name="Berthelot C."/>
            <person name="Roest Crollius H."/>
            <person name="Guiguen Y."/>
        </authorList>
    </citation>
    <scope>NUCLEOTIDE SEQUENCE</scope>
    <source>
        <strain evidence="2">NC1722</strain>
    </source>
</reference>
<evidence type="ECO:0000256" key="1">
    <source>
        <dbReference type="SAM" id="MobiDB-lite"/>
    </source>
</evidence>
<proteinExistence type="predicted"/>
<accession>A0AAD7SPG3</accession>
<evidence type="ECO:0000313" key="2">
    <source>
        <dbReference type="EMBL" id="KAJ8406339.1"/>
    </source>
</evidence>
<keyword evidence="3" id="KW-1185">Reference proteome</keyword>